<evidence type="ECO:0000313" key="2">
    <source>
        <dbReference type="EMBL" id="THW41729.1"/>
    </source>
</evidence>
<dbReference type="AlphaFoldDB" id="A0AB74IUE0"/>
<feature type="compositionally biased region" description="Acidic residues" evidence="1">
    <location>
        <begin position="77"/>
        <end position="98"/>
    </location>
</feature>
<proteinExistence type="predicted"/>
<evidence type="ECO:0000313" key="3">
    <source>
        <dbReference type="Proteomes" id="UP000309076"/>
    </source>
</evidence>
<dbReference type="EMBL" id="QZAM01000121">
    <property type="protein sequence ID" value="THW41729.1"/>
    <property type="molecule type" value="Genomic_DNA"/>
</dbReference>
<comment type="caution">
    <text evidence="2">The sequence shown here is derived from an EMBL/GenBank/DDBJ whole genome shotgun (WGS) entry which is preliminary data.</text>
</comment>
<feature type="region of interest" description="Disordered" evidence="1">
    <location>
        <begin position="69"/>
        <end position="99"/>
    </location>
</feature>
<gene>
    <name evidence="2" type="ORF">D6D21_06169</name>
</gene>
<dbReference type="Proteomes" id="UP000309076">
    <property type="component" value="Unassembled WGS sequence"/>
</dbReference>
<accession>A0AB74IUE0</accession>
<evidence type="ECO:0008006" key="4">
    <source>
        <dbReference type="Google" id="ProtNLM"/>
    </source>
</evidence>
<sequence length="292" mass="32214">MMSTIALRGGRPRCSRSGTRIKINNTQGKKTFTQKRPIKPTQPAQTPTKSQCNFNKLVSWYSAPVEGSRVTIGRLEDGDEEEDEEEDGEEDGDEDEGCEEVRNPSFIMSKRPAPDDKPASLPFAKKSRLEIDEGLAEVRAKGASLLEGLKLQKTTFQWPQPSAREEIITNIAKAETMMSSLTKLEQKSKNASETVEKLIDAIINNELKQVLSLARRDMECDEQGPEGRVMEGLLVYDAQIRAEVTKIVKEKMQGLAASAIIAKAKAETEGAFKDVASKKLLSILKAAMGSRV</sequence>
<feature type="region of interest" description="Disordered" evidence="1">
    <location>
        <begin position="25"/>
        <end position="50"/>
    </location>
</feature>
<name>A0AB74IUE0_AURPU</name>
<protein>
    <recommendedName>
        <fullName evidence="4">Altered inheritance of mitochondria protein 41</fullName>
    </recommendedName>
</protein>
<reference evidence="2 3" key="1">
    <citation type="submission" date="2018-10" db="EMBL/GenBank/DDBJ databases">
        <title>Fifty Aureobasidium pullulans genomes reveal a recombining polyextremotolerant generalist.</title>
        <authorList>
            <person name="Gostincar C."/>
            <person name="Turk M."/>
            <person name="Zajc J."/>
            <person name="Gunde-Cimerman N."/>
        </authorList>
    </citation>
    <scope>NUCLEOTIDE SEQUENCE [LARGE SCALE GENOMIC DNA]</scope>
    <source>
        <strain evidence="2 3">EXF-10796</strain>
    </source>
</reference>
<organism evidence="2 3">
    <name type="scientific">Aureobasidium pullulans</name>
    <name type="common">Black yeast</name>
    <name type="synonym">Pullularia pullulans</name>
    <dbReference type="NCBI Taxonomy" id="5580"/>
    <lineage>
        <taxon>Eukaryota</taxon>
        <taxon>Fungi</taxon>
        <taxon>Dikarya</taxon>
        <taxon>Ascomycota</taxon>
        <taxon>Pezizomycotina</taxon>
        <taxon>Dothideomycetes</taxon>
        <taxon>Dothideomycetidae</taxon>
        <taxon>Dothideales</taxon>
        <taxon>Saccotheciaceae</taxon>
        <taxon>Aureobasidium</taxon>
    </lineage>
</organism>
<evidence type="ECO:0000256" key="1">
    <source>
        <dbReference type="SAM" id="MobiDB-lite"/>
    </source>
</evidence>